<proteinExistence type="inferred from homology"/>
<protein>
    <submittedName>
        <fullName evidence="8">Basic membrane protein A</fullName>
    </submittedName>
</protein>
<feature type="domain" description="ABC transporter substrate-binding protein PnrA-like" evidence="7">
    <location>
        <begin position="33"/>
        <end position="305"/>
    </location>
</feature>
<evidence type="ECO:0000256" key="2">
    <source>
        <dbReference type="ARBA" id="ARBA00008610"/>
    </source>
</evidence>
<comment type="caution">
    <text evidence="8">The sequence shown here is derived from an EMBL/GenBank/DDBJ whole genome shotgun (WGS) entry which is preliminary data.</text>
</comment>
<keyword evidence="4" id="KW-0732">Signal</keyword>
<evidence type="ECO:0000256" key="1">
    <source>
        <dbReference type="ARBA" id="ARBA00004193"/>
    </source>
</evidence>
<comment type="similarity">
    <text evidence="2">Belongs to the BMP lipoprotein family.</text>
</comment>
<accession>A0ABV2K6N6</accession>
<dbReference type="Pfam" id="PF02608">
    <property type="entry name" value="Bmp"/>
    <property type="match status" value="1"/>
</dbReference>
<dbReference type="PROSITE" id="PS51257">
    <property type="entry name" value="PROKAR_LIPOPROTEIN"/>
    <property type="match status" value="1"/>
</dbReference>
<evidence type="ECO:0000313" key="9">
    <source>
        <dbReference type="Proteomes" id="UP001549104"/>
    </source>
</evidence>
<dbReference type="EMBL" id="JBEPME010000001">
    <property type="protein sequence ID" value="MET3655729.1"/>
    <property type="molecule type" value="Genomic_DNA"/>
</dbReference>
<dbReference type="Proteomes" id="UP001549104">
    <property type="component" value="Unassembled WGS sequence"/>
</dbReference>
<evidence type="ECO:0000313" key="8">
    <source>
        <dbReference type="EMBL" id="MET3655729.1"/>
    </source>
</evidence>
<keyword evidence="3" id="KW-1003">Cell membrane</keyword>
<name>A0ABV2K6N6_SPOPS</name>
<dbReference type="PANTHER" id="PTHR34296:SF2">
    <property type="entry name" value="ABC TRANSPORTER GUANOSINE-BINDING PROTEIN NUPN"/>
    <property type="match status" value="1"/>
</dbReference>
<dbReference type="CDD" id="cd06354">
    <property type="entry name" value="PBP1_PrnA-like"/>
    <property type="match status" value="1"/>
</dbReference>
<evidence type="ECO:0000256" key="5">
    <source>
        <dbReference type="ARBA" id="ARBA00023136"/>
    </source>
</evidence>
<keyword evidence="6" id="KW-0449">Lipoprotein</keyword>
<dbReference type="RefSeq" id="WP_354312227.1">
    <property type="nucleotide sequence ID" value="NZ_JBEPME010000001.1"/>
</dbReference>
<organism evidence="8 9">
    <name type="scientific">Sporosarcina psychrophila</name>
    <name type="common">Bacillus psychrophilus</name>
    <dbReference type="NCBI Taxonomy" id="1476"/>
    <lineage>
        <taxon>Bacteria</taxon>
        <taxon>Bacillati</taxon>
        <taxon>Bacillota</taxon>
        <taxon>Bacilli</taxon>
        <taxon>Bacillales</taxon>
        <taxon>Caryophanaceae</taxon>
        <taxon>Sporosarcina</taxon>
    </lineage>
</organism>
<dbReference type="InterPro" id="IPR028082">
    <property type="entry name" value="Peripla_BP_I"/>
</dbReference>
<keyword evidence="5" id="KW-0472">Membrane</keyword>
<keyword evidence="9" id="KW-1185">Reference proteome</keyword>
<comment type="subcellular location">
    <subcellularLocation>
        <location evidence="1">Cell membrane</location>
        <topology evidence="1">Lipid-anchor</topology>
    </subcellularLocation>
</comment>
<dbReference type="PANTHER" id="PTHR34296">
    <property type="entry name" value="TRANSCRIPTIONAL ACTIVATOR PROTEIN MED"/>
    <property type="match status" value="1"/>
</dbReference>
<dbReference type="InterPro" id="IPR003760">
    <property type="entry name" value="PnrA-like"/>
</dbReference>
<evidence type="ECO:0000259" key="7">
    <source>
        <dbReference type="Pfam" id="PF02608"/>
    </source>
</evidence>
<evidence type="ECO:0000256" key="4">
    <source>
        <dbReference type="ARBA" id="ARBA00022729"/>
    </source>
</evidence>
<dbReference type="Gene3D" id="3.40.50.2300">
    <property type="match status" value="2"/>
</dbReference>
<evidence type="ECO:0000256" key="3">
    <source>
        <dbReference type="ARBA" id="ARBA00022475"/>
    </source>
</evidence>
<sequence>MKLKLLIVLTTALLILTGCGLEEKNPLDGKVKVGVMLSENGLGDQSFSDLAFKGLTKARDEEDIVVEYLELAETGTYEKGFRELVESGNDLVFALGFTGQQELEKVALDFPDQKFVLFDAVSEAANITSITFKEDEGSMLAGIVAATVSNSQVIGFIGGMEVPVIQRFEQGFIQGAKSVNPDIVILNEYANNFDDDGLGAEIASKMIDDKADVLYSAAGFTGVGMLKEAEKRGIYAIGVDSDQYFYAEQAVITSMMKNIDSALFDIILSYKESGAIQSGHVELGLAENGVGLAPFRVLELTDVEQGKLDALIEQAASELK</sequence>
<dbReference type="InterPro" id="IPR050957">
    <property type="entry name" value="BMP_lipoprotein"/>
</dbReference>
<dbReference type="SUPFAM" id="SSF53822">
    <property type="entry name" value="Periplasmic binding protein-like I"/>
    <property type="match status" value="1"/>
</dbReference>
<gene>
    <name evidence="8" type="ORF">ABIC55_000813</name>
</gene>
<reference evidence="8 9" key="1">
    <citation type="submission" date="2024-06" db="EMBL/GenBank/DDBJ databases">
        <title>Sorghum-associated microbial communities from plants grown in Nebraska, USA.</title>
        <authorList>
            <person name="Schachtman D."/>
        </authorList>
    </citation>
    <scope>NUCLEOTIDE SEQUENCE [LARGE SCALE GENOMIC DNA]</scope>
    <source>
        <strain evidence="8 9">1288</strain>
    </source>
</reference>
<evidence type="ECO:0000256" key="6">
    <source>
        <dbReference type="ARBA" id="ARBA00023288"/>
    </source>
</evidence>